<dbReference type="InterPro" id="IPR036388">
    <property type="entry name" value="WH-like_DNA-bd_sf"/>
</dbReference>
<dbReference type="Gene3D" id="3.40.190.290">
    <property type="match status" value="1"/>
</dbReference>
<keyword evidence="3" id="KW-0238">DNA-binding</keyword>
<name>W4HIT5_9RHOB</name>
<dbReference type="InterPro" id="IPR000847">
    <property type="entry name" value="LysR_HTH_N"/>
</dbReference>
<keyword evidence="4" id="KW-0804">Transcription</keyword>
<dbReference type="GO" id="GO:0003677">
    <property type="term" value="F:DNA binding"/>
    <property type="evidence" value="ECO:0007669"/>
    <property type="project" value="UniProtKB-KW"/>
</dbReference>
<dbReference type="EMBL" id="AQQW01000008">
    <property type="protein sequence ID" value="ETW12061.1"/>
    <property type="molecule type" value="Genomic_DNA"/>
</dbReference>
<dbReference type="Pfam" id="PF00126">
    <property type="entry name" value="HTH_1"/>
    <property type="match status" value="1"/>
</dbReference>
<feature type="domain" description="HTH lysR-type" evidence="5">
    <location>
        <begin position="12"/>
        <end position="69"/>
    </location>
</feature>
<dbReference type="PROSITE" id="PS50931">
    <property type="entry name" value="HTH_LYSR"/>
    <property type="match status" value="1"/>
</dbReference>
<evidence type="ECO:0000256" key="1">
    <source>
        <dbReference type="ARBA" id="ARBA00009437"/>
    </source>
</evidence>
<dbReference type="SUPFAM" id="SSF46785">
    <property type="entry name" value="Winged helix' DNA-binding domain"/>
    <property type="match status" value="1"/>
</dbReference>
<keyword evidence="2" id="KW-0805">Transcription regulation</keyword>
<protein>
    <submittedName>
        <fullName evidence="6">LysR family transcriptional regulator</fullName>
    </submittedName>
</protein>
<evidence type="ECO:0000256" key="2">
    <source>
        <dbReference type="ARBA" id="ARBA00023015"/>
    </source>
</evidence>
<gene>
    <name evidence="6" type="ORF">ATO8_13237</name>
</gene>
<evidence type="ECO:0000313" key="7">
    <source>
        <dbReference type="Proteomes" id="UP000019063"/>
    </source>
</evidence>
<reference evidence="6 7" key="1">
    <citation type="journal article" date="2014" name="Antonie Van Leeuwenhoek">
        <title>Roseivivax atlanticus sp. nov., isolated from surface seawater of the Atlantic Ocean.</title>
        <authorList>
            <person name="Li G."/>
            <person name="Lai Q."/>
            <person name="Liu X."/>
            <person name="Sun F."/>
            <person name="Shao Z."/>
        </authorList>
    </citation>
    <scope>NUCLEOTIDE SEQUENCE [LARGE SCALE GENOMIC DNA]</scope>
    <source>
        <strain evidence="6 7">22II-s10s</strain>
    </source>
</reference>
<dbReference type="SUPFAM" id="SSF53850">
    <property type="entry name" value="Periplasmic binding protein-like II"/>
    <property type="match status" value="1"/>
</dbReference>
<dbReference type="GO" id="GO:0003700">
    <property type="term" value="F:DNA-binding transcription factor activity"/>
    <property type="evidence" value="ECO:0007669"/>
    <property type="project" value="InterPro"/>
</dbReference>
<dbReference type="PRINTS" id="PR00039">
    <property type="entry name" value="HTHLYSR"/>
</dbReference>
<organism evidence="6 7">
    <name type="scientific">Roseivivax marinus</name>
    <dbReference type="NCBI Taxonomy" id="1379903"/>
    <lineage>
        <taxon>Bacteria</taxon>
        <taxon>Pseudomonadati</taxon>
        <taxon>Pseudomonadota</taxon>
        <taxon>Alphaproteobacteria</taxon>
        <taxon>Rhodobacterales</taxon>
        <taxon>Roseobacteraceae</taxon>
        <taxon>Roseivivax</taxon>
    </lineage>
</organism>
<evidence type="ECO:0000256" key="3">
    <source>
        <dbReference type="ARBA" id="ARBA00023125"/>
    </source>
</evidence>
<comment type="similarity">
    <text evidence="1">Belongs to the LysR transcriptional regulatory family.</text>
</comment>
<dbReference type="Gene3D" id="1.10.10.10">
    <property type="entry name" value="Winged helix-like DNA-binding domain superfamily/Winged helix DNA-binding domain"/>
    <property type="match status" value="1"/>
</dbReference>
<dbReference type="RefSeq" id="WP_051487776.1">
    <property type="nucleotide sequence ID" value="NZ_AQQW01000008.1"/>
</dbReference>
<dbReference type="PATRIC" id="fig|1317118.6.peg.2723"/>
<dbReference type="InterPro" id="IPR050950">
    <property type="entry name" value="HTH-type_LysR_regulators"/>
</dbReference>
<dbReference type="InterPro" id="IPR005119">
    <property type="entry name" value="LysR_subst-bd"/>
</dbReference>
<dbReference type="GO" id="GO:0005829">
    <property type="term" value="C:cytosol"/>
    <property type="evidence" value="ECO:0007669"/>
    <property type="project" value="TreeGrafter"/>
</dbReference>
<evidence type="ECO:0000313" key="6">
    <source>
        <dbReference type="EMBL" id="ETW12061.1"/>
    </source>
</evidence>
<accession>W4HIT5</accession>
<dbReference type="eggNOG" id="COG0583">
    <property type="taxonomic scope" value="Bacteria"/>
</dbReference>
<evidence type="ECO:0000259" key="5">
    <source>
        <dbReference type="PROSITE" id="PS50931"/>
    </source>
</evidence>
<sequence>MSKKFSDQDWHPPMRSLRYFVCVAEEKSFTRAAGRLRVAQPALSRQIAALEDDLGVPVFTRMPRGVELTEAGEILLERTTAIFGQLAQTYRDVTTHAAVPRGLVVVGMPPTPGEFILPPLLARVRRDYPELELRFVEGFSRELERAILAGEIGVAVMHEPPDRSDIHRRELLRESLHLIGPPEALAATSYTLAEAAQFPLIMPPRPNYLRVLVDREADARGIDLNVVQRVDGVWHLKALLRGGHGYSLLTQGAVMTEIHQGTLSARPVRDPVIEWELCVATREDQRRKMAISVVEDAIYDVVTDLAERGVWR</sequence>
<evidence type="ECO:0000256" key="4">
    <source>
        <dbReference type="ARBA" id="ARBA00023163"/>
    </source>
</evidence>
<proteinExistence type="inferred from homology"/>
<dbReference type="AlphaFoldDB" id="W4HIT5"/>
<comment type="caution">
    <text evidence="6">The sequence shown here is derived from an EMBL/GenBank/DDBJ whole genome shotgun (WGS) entry which is preliminary data.</text>
</comment>
<dbReference type="Pfam" id="PF03466">
    <property type="entry name" value="LysR_substrate"/>
    <property type="match status" value="1"/>
</dbReference>
<dbReference type="PANTHER" id="PTHR30419">
    <property type="entry name" value="HTH-TYPE TRANSCRIPTIONAL REGULATOR YBHD"/>
    <property type="match status" value="1"/>
</dbReference>
<dbReference type="Proteomes" id="UP000019063">
    <property type="component" value="Unassembled WGS sequence"/>
</dbReference>
<keyword evidence="7" id="KW-1185">Reference proteome</keyword>
<dbReference type="FunFam" id="1.10.10.10:FF:000001">
    <property type="entry name" value="LysR family transcriptional regulator"/>
    <property type="match status" value="1"/>
</dbReference>
<dbReference type="InterPro" id="IPR036390">
    <property type="entry name" value="WH_DNA-bd_sf"/>
</dbReference>
<dbReference type="STRING" id="1379903.ATO8_13237"/>